<name>A0A518BPV8_9BACT</name>
<accession>A0A518BPV8</accession>
<evidence type="ECO:0008006" key="3">
    <source>
        <dbReference type="Google" id="ProtNLM"/>
    </source>
</evidence>
<protein>
    <recommendedName>
        <fullName evidence="3">DUF4375 domain-containing protein</fullName>
    </recommendedName>
</protein>
<keyword evidence="2" id="KW-1185">Reference proteome</keyword>
<dbReference type="EMBL" id="CP036287">
    <property type="protein sequence ID" value="QDU69011.1"/>
    <property type="molecule type" value="Genomic_DNA"/>
</dbReference>
<evidence type="ECO:0000313" key="2">
    <source>
        <dbReference type="Proteomes" id="UP000316921"/>
    </source>
</evidence>
<dbReference type="Pfam" id="PF20392">
    <property type="entry name" value="DUF6687"/>
    <property type="match status" value="1"/>
</dbReference>
<reference evidence="1 2" key="1">
    <citation type="submission" date="2019-02" db="EMBL/GenBank/DDBJ databases">
        <title>Deep-cultivation of Planctomycetes and their phenomic and genomic characterization uncovers novel biology.</title>
        <authorList>
            <person name="Wiegand S."/>
            <person name="Jogler M."/>
            <person name="Boedeker C."/>
            <person name="Pinto D."/>
            <person name="Vollmers J."/>
            <person name="Rivas-Marin E."/>
            <person name="Kohn T."/>
            <person name="Peeters S.H."/>
            <person name="Heuer A."/>
            <person name="Rast P."/>
            <person name="Oberbeckmann S."/>
            <person name="Bunk B."/>
            <person name="Jeske O."/>
            <person name="Meyerdierks A."/>
            <person name="Storesund J.E."/>
            <person name="Kallscheuer N."/>
            <person name="Luecker S."/>
            <person name="Lage O.M."/>
            <person name="Pohl T."/>
            <person name="Merkel B.J."/>
            <person name="Hornburger P."/>
            <person name="Mueller R.-W."/>
            <person name="Bruemmer F."/>
            <person name="Labrenz M."/>
            <person name="Spormann A.M."/>
            <person name="Op den Camp H."/>
            <person name="Overmann J."/>
            <person name="Amann R."/>
            <person name="Jetten M.S.M."/>
            <person name="Mascher T."/>
            <person name="Medema M.H."/>
            <person name="Devos D.P."/>
            <person name="Kaster A.-K."/>
            <person name="Ovreas L."/>
            <person name="Rohde M."/>
            <person name="Galperin M.Y."/>
            <person name="Jogler C."/>
        </authorList>
    </citation>
    <scope>NUCLEOTIDE SEQUENCE [LARGE SCALE GENOMIC DNA]</scope>
    <source>
        <strain evidence="1 2">Pla133</strain>
    </source>
</reference>
<dbReference type="InterPro" id="IPR046509">
    <property type="entry name" value="DUF6687"/>
</dbReference>
<dbReference type="Proteomes" id="UP000316921">
    <property type="component" value="Chromosome"/>
</dbReference>
<proteinExistence type="predicted"/>
<dbReference type="KEGG" id="pbap:Pla133_41270"/>
<gene>
    <name evidence="1" type="ORF">Pla133_41270</name>
</gene>
<dbReference type="RefSeq" id="WP_145068528.1">
    <property type="nucleotide sequence ID" value="NZ_CP036287.1"/>
</dbReference>
<evidence type="ECO:0000313" key="1">
    <source>
        <dbReference type="EMBL" id="QDU69011.1"/>
    </source>
</evidence>
<sequence length="342" mass="38153">MDLPYRLHDGSSTDPVLTVDGATGAPGLELSHWPGNRTPVHLRHRLSTGIALRFAMLPEAERRALAEGCTAVVNNHYDTDGLCAAWTVLNPERARSLASRLIAVAAAGDFQRVPDEHAFCVDVLVQAITDPERSPLKSSLRRLESRERHQLASDYVLEHLESWLGSELDERPLAKHADLWGPALERLRADLELLDDPRTLRRELDDIDLVLFELPRGTGVDAMPGRHALFERGGRDRVLVSARQADGRDLLRLIVGTRSFFDLDPAEAPPKRFNLERVAARLRELESATSDSAWQDDGNRHASPELWFGTDEHEDYEEHNLALHPSRLDATTVLAAIDHAAD</sequence>
<dbReference type="AlphaFoldDB" id="A0A518BPV8"/>
<organism evidence="1 2">
    <name type="scientific">Engelhardtia mirabilis</name>
    <dbReference type="NCBI Taxonomy" id="2528011"/>
    <lineage>
        <taxon>Bacteria</taxon>
        <taxon>Pseudomonadati</taxon>
        <taxon>Planctomycetota</taxon>
        <taxon>Planctomycetia</taxon>
        <taxon>Planctomycetia incertae sedis</taxon>
        <taxon>Engelhardtia</taxon>
    </lineage>
</organism>